<reference evidence="3" key="3">
    <citation type="submission" date="2020-12" db="UniProtKB">
        <authorList>
            <consortium name="EnsemblPlants"/>
        </authorList>
    </citation>
    <scope>IDENTIFICATION</scope>
</reference>
<accession>A0A2K1KCT8</accession>
<dbReference type="RefSeq" id="XP_024381646.1">
    <property type="nucleotide sequence ID" value="XM_024525878.2"/>
</dbReference>
<feature type="region of interest" description="Disordered" evidence="1">
    <location>
        <begin position="701"/>
        <end position="737"/>
    </location>
</feature>
<dbReference type="Gramene" id="Pp3c7_23790V3.4">
    <property type="protein sequence ID" value="Pp3c7_23790V3.4"/>
    <property type="gene ID" value="Pp3c7_23790"/>
</dbReference>
<gene>
    <name evidence="3" type="primary">LOC112285213</name>
    <name evidence="2" type="ORF">PHYPA_010775</name>
</gene>
<feature type="region of interest" description="Disordered" evidence="1">
    <location>
        <begin position="665"/>
        <end position="687"/>
    </location>
</feature>
<evidence type="ECO:0000313" key="2">
    <source>
        <dbReference type="EMBL" id="PNR51588.1"/>
    </source>
</evidence>
<dbReference type="PaxDb" id="3218-PP1S2_17V6.1"/>
<feature type="compositionally biased region" description="Polar residues" evidence="1">
    <location>
        <begin position="221"/>
        <end position="230"/>
    </location>
</feature>
<dbReference type="KEGG" id="ppp:112285213"/>
<dbReference type="Gramene" id="Pp3c7_23790V3.5">
    <property type="protein sequence ID" value="Pp3c7_23790V3.5"/>
    <property type="gene ID" value="Pp3c7_23790"/>
</dbReference>
<evidence type="ECO:0000313" key="4">
    <source>
        <dbReference type="Proteomes" id="UP000006727"/>
    </source>
</evidence>
<dbReference type="EMBL" id="ABEU02000007">
    <property type="protein sequence ID" value="PNR51588.1"/>
    <property type="molecule type" value="Genomic_DNA"/>
</dbReference>
<reference evidence="2 4" key="1">
    <citation type="journal article" date="2008" name="Science">
        <title>The Physcomitrella genome reveals evolutionary insights into the conquest of land by plants.</title>
        <authorList>
            <person name="Rensing S."/>
            <person name="Lang D."/>
            <person name="Zimmer A."/>
            <person name="Terry A."/>
            <person name="Salamov A."/>
            <person name="Shapiro H."/>
            <person name="Nishiyama T."/>
            <person name="Perroud P.-F."/>
            <person name="Lindquist E."/>
            <person name="Kamisugi Y."/>
            <person name="Tanahashi T."/>
            <person name="Sakakibara K."/>
            <person name="Fujita T."/>
            <person name="Oishi K."/>
            <person name="Shin-I T."/>
            <person name="Kuroki Y."/>
            <person name="Toyoda A."/>
            <person name="Suzuki Y."/>
            <person name="Hashimoto A."/>
            <person name="Yamaguchi K."/>
            <person name="Sugano A."/>
            <person name="Kohara Y."/>
            <person name="Fujiyama A."/>
            <person name="Anterola A."/>
            <person name="Aoki S."/>
            <person name="Ashton N."/>
            <person name="Barbazuk W.B."/>
            <person name="Barker E."/>
            <person name="Bennetzen J."/>
            <person name="Bezanilla M."/>
            <person name="Blankenship R."/>
            <person name="Cho S.H."/>
            <person name="Dutcher S."/>
            <person name="Estelle M."/>
            <person name="Fawcett J.A."/>
            <person name="Gundlach H."/>
            <person name="Hanada K."/>
            <person name="Heyl A."/>
            <person name="Hicks K.A."/>
            <person name="Hugh J."/>
            <person name="Lohr M."/>
            <person name="Mayer K."/>
            <person name="Melkozernov A."/>
            <person name="Murata T."/>
            <person name="Nelson D."/>
            <person name="Pils B."/>
            <person name="Prigge M."/>
            <person name="Reiss B."/>
            <person name="Renner T."/>
            <person name="Rombauts S."/>
            <person name="Rushton P."/>
            <person name="Sanderfoot A."/>
            <person name="Schween G."/>
            <person name="Shiu S.-H."/>
            <person name="Stueber K."/>
            <person name="Theodoulou F.L."/>
            <person name="Tu H."/>
            <person name="Van de Peer Y."/>
            <person name="Verrier P.J."/>
            <person name="Waters E."/>
            <person name="Wood A."/>
            <person name="Yang L."/>
            <person name="Cove D."/>
            <person name="Cuming A."/>
            <person name="Hasebe M."/>
            <person name="Lucas S."/>
            <person name="Mishler D.B."/>
            <person name="Reski R."/>
            <person name="Grigoriev I."/>
            <person name="Quatrano R.S."/>
            <person name="Boore J.L."/>
        </authorList>
    </citation>
    <scope>NUCLEOTIDE SEQUENCE [LARGE SCALE GENOMIC DNA]</scope>
    <source>
        <strain evidence="3 4">cv. Gransden 2004</strain>
    </source>
</reference>
<dbReference type="EnsemblPlants" id="Pp3c7_23790V3.2">
    <property type="protein sequence ID" value="Pp3c7_23790V3.2"/>
    <property type="gene ID" value="Pp3c7_23790"/>
</dbReference>
<dbReference type="OrthoDB" id="775914at2759"/>
<dbReference type="Proteomes" id="UP000006727">
    <property type="component" value="Chromosome 7"/>
</dbReference>
<dbReference type="EnsemblPlants" id="Pp3c7_23790V3.6">
    <property type="protein sequence ID" value="Pp3c7_23790V3.6"/>
    <property type="gene ID" value="Pp3c7_23790"/>
</dbReference>
<feature type="region of interest" description="Disordered" evidence="1">
    <location>
        <begin position="72"/>
        <end position="94"/>
    </location>
</feature>
<dbReference type="PANTHER" id="PTHR34461:SF2">
    <property type="entry name" value="EXPRESSED PROTEIN"/>
    <property type="match status" value="1"/>
</dbReference>
<dbReference type="GeneID" id="112285213"/>
<reference evidence="2 4" key="2">
    <citation type="journal article" date="2018" name="Plant J.">
        <title>The Physcomitrella patens chromosome-scale assembly reveals moss genome structure and evolution.</title>
        <authorList>
            <person name="Lang D."/>
            <person name="Ullrich K.K."/>
            <person name="Murat F."/>
            <person name="Fuchs J."/>
            <person name="Jenkins J."/>
            <person name="Haas F.B."/>
            <person name="Piednoel M."/>
            <person name="Gundlach H."/>
            <person name="Van Bel M."/>
            <person name="Meyberg R."/>
            <person name="Vives C."/>
            <person name="Morata J."/>
            <person name="Symeonidi A."/>
            <person name="Hiss M."/>
            <person name="Muchero W."/>
            <person name="Kamisugi Y."/>
            <person name="Saleh O."/>
            <person name="Blanc G."/>
            <person name="Decker E.L."/>
            <person name="van Gessel N."/>
            <person name="Grimwood J."/>
            <person name="Hayes R.D."/>
            <person name="Graham S.W."/>
            <person name="Gunter L.E."/>
            <person name="McDaniel S.F."/>
            <person name="Hoernstein S.N.W."/>
            <person name="Larsson A."/>
            <person name="Li F.W."/>
            <person name="Perroud P.F."/>
            <person name="Phillips J."/>
            <person name="Ranjan P."/>
            <person name="Rokshar D.S."/>
            <person name="Rothfels C.J."/>
            <person name="Schneider L."/>
            <person name="Shu S."/>
            <person name="Stevenson D.W."/>
            <person name="Thummler F."/>
            <person name="Tillich M."/>
            <person name="Villarreal Aguilar J.C."/>
            <person name="Widiez T."/>
            <person name="Wong G.K."/>
            <person name="Wymore A."/>
            <person name="Zhang Y."/>
            <person name="Zimmer A.D."/>
            <person name="Quatrano R.S."/>
            <person name="Mayer K.F.X."/>
            <person name="Goodstein D."/>
            <person name="Casacuberta J.M."/>
            <person name="Vandepoele K."/>
            <person name="Reski R."/>
            <person name="Cuming A.C."/>
            <person name="Tuskan G.A."/>
            <person name="Maumus F."/>
            <person name="Salse J."/>
            <person name="Schmutz J."/>
            <person name="Rensing S.A."/>
        </authorList>
    </citation>
    <scope>NUCLEOTIDE SEQUENCE [LARGE SCALE GENOMIC DNA]</scope>
    <source>
        <strain evidence="3 4">cv. Gransden 2004</strain>
    </source>
</reference>
<keyword evidence="4" id="KW-1185">Reference proteome</keyword>
<dbReference type="Gramene" id="Pp3c7_23790V3.2">
    <property type="protein sequence ID" value="Pp3c7_23790V3.2"/>
    <property type="gene ID" value="Pp3c7_23790"/>
</dbReference>
<dbReference type="Gramene" id="Pp3c7_23790V3.6">
    <property type="protein sequence ID" value="Pp3c7_23790V3.6"/>
    <property type="gene ID" value="Pp3c7_23790"/>
</dbReference>
<dbReference type="EnsemblPlants" id="Pp3c7_23790V3.5">
    <property type="protein sequence ID" value="Pp3c7_23790V3.5"/>
    <property type="gene ID" value="Pp3c7_23790"/>
</dbReference>
<protein>
    <submittedName>
        <fullName evidence="2 3">Uncharacterized protein</fullName>
    </submittedName>
</protein>
<dbReference type="Gramene" id="Pp3c7_23790V3.1">
    <property type="protein sequence ID" value="Pp3c7_23790V3.1"/>
    <property type="gene ID" value="Pp3c7_23790"/>
</dbReference>
<dbReference type="EnsemblPlants" id="Pp3c7_23790V3.3">
    <property type="protein sequence ID" value="Pp3c7_23790V3.3"/>
    <property type="gene ID" value="Pp3c7_23790"/>
</dbReference>
<dbReference type="STRING" id="3218.A0A2K1KCT8"/>
<dbReference type="EnsemblPlants" id="Pp3c7_23790V3.4">
    <property type="protein sequence ID" value="Pp3c7_23790V3.4"/>
    <property type="gene ID" value="Pp3c7_23790"/>
</dbReference>
<feature type="region of interest" description="Disordered" evidence="1">
    <location>
        <begin position="221"/>
        <end position="250"/>
    </location>
</feature>
<feature type="region of interest" description="Disordered" evidence="1">
    <location>
        <begin position="863"/>
        <end position="929"/>
    </location>
</feature>
<sequence length="1112" mass="119917">MTILVNRCEMAPPVKVEVPISVSLLNSSNDADFYVATFKEGEICKVLNTRRGSSLKFKRVLDFNDTVKLEQRTTPSHTRDHLRSGSGNDVQEGKREKTLAEFVLELKRRKNRGSLATVKWNPPVMELIPPVDTVTSLAEEVDAPVSAVIPPSGGEVPPVDMVASPVDVVIAPSKEVVAPVDEAISAAEIPVTPLKARSSKDRKRRRSSNELQLCSKLLDTPSKNLNSQYDNETRPGSLKKSASTVGRASSDNTGIKVFQRRKVKFKAIRARVTEARAGGANAGSNSGVQESSTVIQICDDLCQCENCESYDSVVRESFALQPTVDILAARSSMDMARSDGHAMQSSAIEISQSSSVVRMYHPENTSPTESNDVTLEKLSHLDPSVQGLPTPSTSCNSSQVCILDPSTREIAIQGINDVIDAASKHLGGEIAQELPSDIEGEETLDSCLSCNSEHSLAGRDDQSVLAPDVGLVLRAPNVLMEDAVIAPVDNSLVAPRKENSSLESSEISADIRIASCHSEPPTGNSQFAAVNFASTVTPTELEMTEGRIDALLDSLATPDDLLPNHLSGTALGVSKTSKKKKRKRRSFTEDMALDMLVGMDDTMYVLNVPDFSPKHQEVLNAPFPLSVPQSGLDFVPSSTKDLVGKYLLSRITTRSETCVSDTFNEVNLTPQPHGLAPEAKLGSHSGDEDALRVQENILPTAEENRSSESNSPKADSLADVSESPTKSSCPKEVSGVVLEGDANDASDTVSTPKGVLFSNLKTDSLSKRNRKTFSPNSRLKLIEASRPDSARKSSIQLKIKKMKSNLSEACPSKTVCRKIDLSENCTPQVLSPSNDDIPASNEVQEVMRCGVEHIEQDTISVQHTSSLPPVTTEVDSSTLSPASTEPSSGTVTRIVAGSPEHKKPSARRHSPNADCTGSESISNLPLPQGSLPVGVGSQTELPVGPCTLIEKSKTSQRPRSILKTGEESRTCRGICKCPRCISTRDQSVAAREFITSQMKLAENITTRLIQEMRSMRSVVEGNLNSPSEPGTSTAYDTVSDKSKGALDRAVKMEDWAIAQILKLSRDSKRVCRLIETGPRRTIFADAAGSDLEHVRLFPSKKTPPGKKIASVL</sequence>
<dbReference type="Gramene" id="Pp3c7_23790V3.3">
    <property type="protein sequence ID" value="Pp3c7_23790V3.3"/>
    <property type="gene ID" value="Pp3c7_23790"/>
</dbReference>
<feature type="compositionally biased region" description="Polar residues" evidence="1">
    <location>
        <begin position="240"/>
        <end position="250"/>
    </location>
</feature>
<evidence type="ECO:0000256" key="1">
    <source>
        <dbReference type="SAM" id="MobiDB-lite"/>
    </source>
</evidence>
<feature type="compositionally biased region" description="Polar residues" evidence="1">
    <location>
        <begin position="863"/>
        <end position="891"/>
    </location>
</feature>
<dbReference type="EnsemblPlants" id="Pp3c7_23790V3.1">
    <property type="protein sequence ID" value="Pp3c7_23790V3.1"/>
    <property type="gene ID" value="Pp3c7_23790"/>
</dbReference>
<proteinExistence type="predicted"/>
<evidence type="ECO:0000313" key="3">
    <source>
        <dbReference type="EnsemblPlants" id="Pp3c7_23790V3.1"/>
    </source>
</evidence>
<dbReference type="PANTHER" id="PTHR34461">
    <property type="entry name" value="EXPRESSED PROTEIN"/>
    <property type="match status" value="1"/>
</dbReference>
<organism evidence="2">
    <name type="scientific">Physcomitrium patens</name>
    <name type="common">Spreading-leaved earth moss</name>
    <name type="synonym">Physcomitrella patens</name>
    <dbReference type="NCBI Taxonomy" id="3218"/>
    <lineage>
        <taxon>Eukaryota</taxon>
        <taxon>Viridiplantae</taxon>
        <taxon>Streptophyta</taxon>
        <taxon>Embryophyta</taxon>
        <taxon>Bryophyta</taxon>
        <taxon>Bryophytina</taxon>
        <taxon>Bryopsida</taxon>
        <taxon>Funariidae</taxon>
        <taxon>Funariales</taxon>
        <taxon>Funariaceae</taxon>
        <taxon>Physcomitrium</taxon>
    </lineage>
</organism>
<name>A0A2K1KCT8_PHYPA</name>
<dbReference type="RefSeq" id="XP_024381645.1">
    <property type="nucleotide sequence ID" value="XM_024525877.2"/>
</dbReference>
<dbReference type="AlphaFoldDB" id="A0A2K1KCT8"/>
<feature type="compositionally biased region" description="Polar residues" evidence="1">
    <location>
        <begin position="913"/>
        <end position="925"/>
    </location>
</feature>
<feature type="compositionally biased region" description="Basic and acidic residues" evidence="1">
    <location>
        <begin position="72"/>
        <end position="83"/>
    </location>
</feature>